<reference evidence="2" key="2">
    <citation type="journal article" date="2023" name="Int. J. Mol. Sci.">
        <title>De Novo Assembly and Annotation of 11 Diverse Shrub Willow (Salix) Genomes Reveals Novel Gene Organization in Sex-Linked Regions.</title>
        <authorList>
            <person name="Hyden B."/>
            <person name="Feng K."/>
            <person name="Yates T.B."/>
            <person name="Jawdy S."/>
            <person name="Cereghino C."/>
            <person name="Smart L.B."/>
            <person name="Muchero W."/>
        </authorList>
    </citation>
    <scope>NUCLEOTIDE SEQUENCE</scope>
    <source>
        <tissue evidence="2">Shoot tip</tissue>
    </source>
</reference>
<dbReference type="EMBL" id="JAPFFI010000023">
    <property type="protein sequence ID" value="KAJ6323162.1"/>
    <property type="molecule type" value="Genomic_DNA"/>
</dbReference>
<proteinExistence type="predicted"/>
<reference evidence="2" key="1">
    <citation type="submission" date="2022-10" db="EMBL/GenBank/DDBJ databases">
        <authorList>
            <person name="Hyden B.L."/>
            <person name="Feng K."/>
            <person name="Yates T."/>
            <person name="Jawdy S."/>
            <person name="Smart L.B."/>
            <person name="Muchero W."/>
        </authorList>
    </citation>
    <scope>NUCLEOTIDE SEQUENCE</scope>
    <source>
        <tissue evidence="2">Shoot tip</tissue>
    </source>
</reference>
<keyword evidence="3" id="KW-1185">Reference proteome</keyword>
<comment type="caution">
    <text evidence="2">The sequence shown here is derived from an EMBL/GenBank/DDBJ whole genome shotgun (WGS) entry which is preliminary data.</text>
</comment>
<name>A0ABQ9A5C7_9ROSI</name>
<evidence type="ECO:0000256" key="1">
    <source>
        <dbReference type="SAM" id="MobiDB-lite"/>
    </source>
</evidence>
<feature type="compositionally biased region" description="Polar residues" evidence="1">
    <location>
        <begin position="104"/>
        <end position="123"/>
    </location>
</feature>
<dbReference type="Proteomes" id="UP001141253">
    <property type="component" value="Chromosome 8"/>
</dbReference>
<sequence length="139" mass="15404">MTRCVDSVGFSLDRRVREKGGMATSDVCILYSLYKERQRLPTIFNPSLYHPYLSPSPFIENLTAMGFCKKTPSVRVKAMLLLFLIFLSTAETGAFARTMKPPTSGANTVYDPNSNRQVNHSGPSCTTYIPGGCGGRRRN</sequence>
<evidence type="ECO:0000313" key="2">
    <source>
        <dbReference type="EMBL" id="KAJ6323162.1"/>
    </source>
</evidence>
<feature type="region of interest" description="Disordered" evidence="1">
    <location>
        <begin position="103"/>
        <end position="123"/>
    </location>
</feature>
<gene>
    <name evidence="2" type="ORF">OIU77_012904</name>
</gene>
<evidence type="ECO:0000313" key="3">
    <source>
        <dbReference type="Proteomes" id="UP001141253"/>
    </source>
</evidence>
<organism evidence="2 3">
    <name type="scientific">Salix suchowensis</name>
    <dbReference type="NCBI Taxonomy" id="1278906"/>
    <lineage>
        <taxon>Eukaryota</taxon>
        <taxon>Viridiplantae</taxon>
        <taxon>Streptophyta</taxon>
        <taxon>Embryophyta</taxon>
        <taxon>Tracheophyta</taxon>
        <taxon>Spermatophyta</taxon>
        <taxon>Magnoliopsida</taxon>
        <taxon>eudicotyledons</taxon>
        <taxon>Gunneridae</taxon>
        <taxon>Pentapetalae</taxon>
        <taxon>rosids</taxon>
        <taxon>fabids</taxon>
        <taxon>Malpighiales</taxon>
        <taxon>Salicaceae</taxon>
        <taxon>Saliceae</taxon>
        <taxon>Salix</taxon>
    </lineage>
</organism>
<protein>
    <submittedName>
        <fullName evidence="2">Uncharacterized protein</fullName>
    </submittedName>
</protein>
<accession>A0ABQ9A5C7</accession>